<evidence type="ECO:0000256" key="6">
    <source>
        <dbReference type="ARBA" id="ARBA00022679"/>
    </source>
</evidence>
<evidence type="ECO:0000256" key="10">
    <source>
        <dbReference type="ARBA" id="ARBA00023136"/>
    </source>
</evidence>
<dbReference type="UniPathway" id="UPA00378"/>
<dbReference type="InParanoid" id="A0A1D2VLT3"/>
<proteinExistence type="predicted"/>
<dbReference type="AlphaFoldDB" id="A0A1D2VLT3"/>
<keyword evidence="7" id="KW-0812">Transmembrane</keyword>
<dbReference type="STRING" id="1344418.A0A1D2VLT3"/>
<evidence type="ECO:0000313" key="19">
    <source>
        <dbReference type="Proteomes" id="UP000095038"/>
    </source>
</evidence>
<dbReference type="EMBL" id="KV454477">
    <property type="protein sequence ID" value="ODV62580.1"/>
    <property type="molecule type" value="Genomic_DNA"/>
</dbReference>
<sequence>MNRYSNIKRNIAIVVLGDLGHSPRMCYHALSFAKFNFNVELCGYVQSNLSSDLVDNINININDIPIYSNNGNDRSQKTFLLFSIKKVLFQIFHVFKLLFNFKNFDYILIQNPPNIPLFFIILLYIKIFSRSTELIIDWHNLGYSILALKYDNAFDNPIVKFARFYELFFGRFADYHLTVTNNLKNFLINSFNFTPNKIFVLYDRADSNKFKPVSSNDERLNIINNNSNFDHIFKNQQIIDSHFDFEKDKIIITSTSFTPDEDLNLLLSSLKLYDVYYLNNQSNPKHPYLPKLYLIVTGKGPLKSQFLNSIKNFNFSSNIIIKNFWLSYEDYATILSLSDLGISLHTSSSGLDLPMKILDMFGTGIPVIALNFKSLSELIKDGENGFAVDLQPMNIFDKLLELFTDDQIYNKIKKGAMLESQKSWNKNWSKSLSKIIN</sequence>
<evidence type="ECO:0000256" key="16">
    <source>
        <dbReference type="ARBA" id="ARBA00045071"/>
    </source>
</evidence>
<feature type="domain" description="Glycosyl transferase family 1" evidence="17">
    <location>
        <begin position="238"/>
        <end position="416"/>
    </location>
</feature>
<evidence type="ECO:0000256" key="3">
    <source>
        <dbReference type="ARBA" id="ARBA00012611"/>
    </source>
</evidence>
<dbReference type="PANTHER" id="PTHR13036">
    <property type="entry name" value="BETA1,4 MANNOSYLTRANSFERASE"/>
    <property type="match status" value="1"/>
</dbReference>
<dbReference type="FunCoup" id="A0A1D2VLT3">
    <property type="interactions" value="910"/>
</dbReference>
<dbReference type="InterPro" id="IPR026051">
    <property type="entry name" value="ALG1-like"/>
</dbReference>
<evidence type="ECO:0000313" key="18">
    <source>
        <dbReference type="EMBL" id="ODV62580.1"/>
    </source>
</evidence>
<keyword evidence="6 18" id="KW-0808">Transferase</keyword>
<comment type="function">
    <text evidence="11">Participates in the formation of the lipid-linked precursor oligosaccharide for N-glycosylation. Involved in assembling the dolichol-pyrophosphate-GlcNAc(2)-Man(5) intermediate on the cytoplasmic surface of the ER.</text>
</comment>
<keyword evidence="5" id="KW-0328">Glycosyltransferase</keyword>
<dbReference type="GO" id="GO:0004578">
    <property type="term" value="F:chitobiosyldiphosphodolichol beta-mannosyltransferase activity"/>
    <property type="evidence" value="ECO:0007669"/>
    <property type="project" value="UniProtKB-EC"/>
</dbReference>
<dbReference type="SUPFAM" id="SSF53756">
    <property type="entry name" value="UDP-Glycosyltransferase/glycogen phosphorylase"/>
    <property type="match status" value="1"/>
</dbReference>
<comment type="pathway">
    <text evidence="2">Protein modification; protein glycosylation.</text>
</comment>
<protein>
    <recommendedName>
        <fullName evidence="4">Chitobiosyldiphosphodolichol beta-mannosyltransferase</fullName>
        <ecNumber evidence="3">2.4.1.142</ecNumber>
    </recommendedName>
    <alternativeName>
        <fullName evidence="12">Asparagine-linked glycosylation protein 1</fullName>
    </alternativeName>
    <alternativeName>
        <fullName evidence="14">Beta-1,4-mannosyltransferase</fullName>
    </alternativeName>
    <alternativeName>
        <fullName evidence="15">GDP-Man:GlcNAc2-PP-dolichol mannosyltransferase</fullName>
    </alternativeName>
    <alternativeName>
        <fullName evidence="13">GDP-mannose-dolichol diphosphochitobiose mannosyltransferase</fullName>
    </alternativeName>
</protein>
<evidence type="ECO:0000256" key="11">
    <source>
        <dbReference type="ARBA" id="ARBA00024899"/>
    </source>
</evidence>
<evidence type="ECO:0000256" key="14">
    <source>
        <dbReference type="ARBA" id="ARBA00031566"/>
    </source>
</evidence>
<keyword evidence="10" id="KW-0472">Membrane</keyword>
<dbReference type="PANTHER" id="PTHR13036:SF0">
    <property type="entry name" value="CHITOBIOSYLDIPHOSPHODOLICHOL BETA-MANNOSYLTRANSFERASE"/>
    <property type="match status" value="1"/>
</dbReference>
<evidence type="ECO:0000256" key="12">
    <source>
        <dbReference type="ARBA" id="ARBA00030745"/>
    </source>
</evidence>
<dbReference type="GO" id="GO:0006488">
    <property type="term" value="P:dolichol-linked oligosaccharide biosynthetic process"/>
    <property type="evidence" value="ECO:0007669"/>
    <property type="project" value="EnsemblFungi"/>
</dbReference>
<evidence type="ECO:0000256" key="8">
    <source>
        <dbReference type="ARBA" id="ARBA00022824"/>
    </source>
</evidence>
<evidence type="ECO:0000256" key="1">
    <source>
        <dbReference type="ARBA" id="ARBA00004389"/>
    </source>
</evidence>
<evidence type="ECO:0000256" key="2">
    <source>
        <dbReference type="ARBA" id="ARBA00004922"/>
    </source>
</evidence>
<evidence type="ECO:0000256" key="15">
    <source>
        <dbReference type="ARBA" id="ARBA00033088"/>
    </source>
</evidence>
<dbReference type="InterPro" id="IPR001296">
    <property type="entry name" value="Glyco_trans_1"/>
</dbReference>
<comment type="subcellular location">
    <subcellularLocation>
        <location evidence="1">Endoplasmic reticulum membrane</location>
        <topology evidence="1">Single-pass membrane protein</topology>
    </subcellularLocation>
</comment>
<dbReference type="Pfam" id="PF00534">
    <property type="entry name" value="Glycos_transf_1"/>
    <property type="match status" value="1"/>
</dbReference>
<dbReference type="OrthoDB" id="614844at2759"/>
<dbReference type="Proteomes" id="UP000095038">
    <property type="component" value="Unassembled WGS sequence"/>
</dbReference>
<evidence type="ECO:0000256" key="7">
    <source>
        <dbReference type="ARBA" id="ARBA00022692"/>
    </source>
</evidence>
<organism evidence="18 19">
    <name type="scientific">Ascoidea rubescens DSM 1968</name>
    <dbReference type="NCBI Taxonomy" id="1344418"/>
    <lineage>
        <taxon>Eukaryota</taxon>
        <taxon>Fungi</taxon>
        <taxon>Dikarya</taxon>
        <taxon>Ascomycota</taxon>
        <taxon>Saccharomycotina</taxon>
        <taxon>Saccharomycetes</taxon>
        <taxon>Ascoideaceae</taxon>
        <taxon>Ascoidea</taxon>
    </lineage>
</organism>
<dbReference type="GeneID" id="30966512"/>
<dbReference type="Gene3D" id="3.40.50.2000">
    <property type="entry name" value="Glycogen Phosphorylase B"/>
    <property type="match status" value="2"/>
</dbReference>
<comment type="catalytic activity">
    <reaction evidence="16">
        <text>an N,N'-diacetylchitobiosyl-diphospho-di-trans,poly-cis-dolichol + GDP-alpha-D-mannose = a beta-D-Man-(1-&gt;4)-beta-D-GlcNAc-(1-&gt;4)-alpha-D-GlcNAc-diphospho-di-trans,poly-cis-dolichol + GDP + H(+)</text>
        <dbReference type="Rhea" id="RHEA:13865"/>
        <dbReference type="Rhea" id="RHEA-COMP:19510"/>
        <dbReference type="Rhea" id="RHEA-COMP:19511"/>
        <dbReference type="ChEBI" id="CHEBI:15378"/>
        <dbReference type="ChEBI" id="CHEBI:57269"/>
        <dbReference type="ChEBI" id="CHEBI:57527"/>
        <dbReference type="ChEBI" id="CHEBI:58189"/>
        <dbReference type="ChEBI" id="CHEBI:58472"/>
        <dbReference type="EC" id="2.4.1.142"/>
    </reaction>
    <physiologicalReaction direction="left-to-right" evidence="16">
        <dbReference type="Rhea" id="RHEA:13866"/>
    </physiologicalReaction>
</comment>
<accession>A0A1D2VLT3</accession>
<reference evidence="19" key="1">
    <citation type="submission" date="2016-05" db="EMBL/GenBank/DDBJ databases">
        <title>Comparative genomics of biotechnologically important yeasts.</title>
        <authorList>
            <consortium name="DOE Joint Genome Institute"/>
            <person name="Riley R."/>
            <person name="Haridas S."/>
            <person name="Wolfe K.H."/>
            <person name="Lopes M.R."/>
            <person name="Hittinger C.T."/>
            <person name="Goker M."/>
            <person name="Salamov A."/>
            <person name="Wisecaver J."/>
            <person name="Long T.M."/>
            <person name="Aerts A.L."/>
            <person name="Barry K."/>
            <person name="Choi C."/>
            <person name="Clum A."/>
            <person name="Coughlan A.Y."/>
            <person name="Deshpande S."/>
            <person name="Douglass A.P."/>
            <person name="Hanson S.J."/>
            <person name="Klenk H.-P."/>
            <person name="Labutti K."/>
            <person name="Lapidus A."/>
            <person name="Lindquist E."/>
            <person name="Lipzen A."/>
            <person name="Meier-Kolthoff J.P."/>
            <person name="Ohm R.A."/>
            <person name="Otillar R.P."/>
            <person name="Pangilinan J."/>
            <person name="Peng Y."/>
            <person name="Rokas A."/>
            <person name="Rosa C.A."/>
            <person name="Scheuner C."/>
            <person name="Sibirny A.A."/>
            <person name="Slot J.C."/>
            <person name="Stielow J.B."/>
            <person name="Sun H."/>
            <person name="Kurtzman C.P."/>
            <person name="Blackwell M."/>
            <person name="Grigoriev I.V."/>
            <person name="Jeffries T.W."/>
        </authorList>
    </citation>
    <scope>NUCLEOTIDE SEQUENCE [LARGE SCALE GENOMIC DNA]</scope>
    <source>
        <strain evidence="19">DSM 1968</strain>
    </source>
</reference>
<gene>
    <name evidence="18" type="ORF">ASCRUDRAFT_74934</name>
</gene>
<dbReference type="RefSeq" id="XP_020048887.1">
    <property type="nucleotide sequence ID" value="XM_020192876.1"/>
</dbReference>
<dbReference type="GO" id="GO:0098554">
    <property type="term" value="C:cytoplasmic side of endoplasmic reticulum membrane"/>
    <property type="evidence" value="ECO:0007669"/>
    <property type="project" value="EnsemblFungi"/>
</dbReference>
<evidence type="ECO:0000256" key="13">
    <source>
        <dbReference type="ARBA" id="ARBA00031434"/>
    </source>
</evidence>
<keyword evidence="19" id="KW-1185">Reference proteome</keyword>
<name>A0A1D2VLT3_9ASCO</name>
<evidence type="ECO:0000256" key="4">
    <source>
        <dbReference type="ARBA" id="ARBA00015841"/>
    </source>
</evidence>
<dbReference type="EC" id="2.4.1.142" evidence="3"/>
<evidence type="ECO:0000256" key="9">
    <source>
        <dbReference type="ARBA" id="ARBA00022989"/>
    </source>
</evidence>
<keyword evidence="8" id="KW-0256">Endoplasmic reticulum</keyword>
<evidence type="ECO:0000256" key="5">
    <source>
        <dbReference type="ARBA" id="ARBA00022676"/>
    </source>
</evidence>
<evidence type="ECO:0000259" key="17">
    <source>
        <dbReference type="Pfam" id="PF00534"/>
    </source>
</evidence>
<keyword evidence="9" id="KW-1133">Transmembrane helix</keyword>